<sequence length="318" mass="34453">MSRIHDLRLMGRIAQLYFVEKETQSAISRRLNISQATISRLLRRAQEEDIVRITINAPRGTFPDLEDELRRRFGLDEAIVAEAGAETEDSILTAIGAATAHFLENSLREKEVIGLSSWSATLLRVVDALHSPRVPAARVIQLLGGTGNPGVEKHATHLTLRMAQITEAVPQLLAAPGLTQTPEARAVLVEDPFVRDTLDQFKDITLALVGIGALEPSQMLADSGNRLTAAELRELGEMGAVGDMGLRFFDRTGRQVRSSCDDRIIGIDLPELARIPRIVAVAGGPRKVDAIRAAMLGGFLSILVTDNHTAARLVAAPA</sequence>
<dbReference type="InterPro" id="IPR007630">
    <property type="entry name" value="RNA_pol_sigma70_r4"/>
</dbReference>
<dbReference type="InterPro" id="IPR051054">
    <property type="entry name" value="SorC_transcr_regulators"/>
</dbReference>
<dbReference type="InterPro" id="IPR007324">
    <property type="entry name" value="Sugar-bd_dom_put"/>
</dbReference>
<keyword evidence="2" id="KW-0805">Transcription regulation</keyword>
<protein>
    <submittedName>
        <fullName evidence="7">DNA-binding transcriptional regulator</fullName>
    </submittedName>
</protein>
<evidence type="ECO:0000313" key="7">
    <source>
        <dbReference type="EMBL" id="GGE10512.1"/>
    </source>
</evidence>
<dbReference type="SUPFAM" id="SSF100950">
    <property type="entry name" value="NagB/RpiA/CoA transferase-like"/>
    <property type="match status" value="1"/>
</dbReference>
<keyword evidence="4" id="KW-0804">Transcription</keyword>
<dbReference type="GO" id="GO:0006352">
    <property type="term" value="P:DNA-templated transcription initiation"/>
    <property type="evidence" value="ECO:0007669"/>
    <property type="project" value="InterPro"/>
</dbReference>
<keyword evidence="8" id="KW-1185">Reference proteome</keyword>
<dbReference type="Gene3D" id="3.40.50.1360">
    <property type="match status" value="1"/>
</dbReference>
<name>A0A917E6V9_9HYPH</name>
<evidence type="ECO:0000256" key="4">
    <source>
        <dbReference type="ARBA" id="ARBA00023163"/>
    </source>
</evidence>
<dbReference type="GO" id="GO:0003700">
    <property type="term" value="F:DNA-binding transcription factor activity"/>
    <property type="evidence" value="ECO:0007669"/>
    <property type="project" value="InterPro"/>
</dbReference>
<dbReference type="EMBL" id="BMIQ01000005">
    <property type="protein sequence ID" value="GGE10512.1"/>
    <property type="molecule type" value="Genomic_DNA"/>
</dbReference>
<keyword evidence="3 7" id="KW-0238">DNA-binding</keyword>
<evidence type="ECO:0000259" key="6">
    <source>
        <dbReference type="Pfam" id="PF04545"/>
    </source>
</evidence>
<dbReference type="AlphaFoldDB" id="A0A917E6V9"/>
<evidence type="ECO:0000313" key="8">
    <source>
        <dbReference type="Proteomes" id="UP000644699"/>
    </source>
</evidence>
<dbReference type="InterPro" id="IPR009057">
    <property type="entry name" value="Homeodomain-like_sf"/>
</dbReference>
<comment type="similarity">
    <text evidence="1">Belongs to the SorC transcriptional regulatory family.</text>
</comment>
<organism evidence="7 8">
    <name type="scientific">Aureimonas endophytica</name>
    <dbReference type="NCBI Taxonomy" id="2027858"/>
    <lineage>
        <taxon>Bacteria</taxon>
        <taxon>Pseudomonadati</taxon>
        <taxon>Pseudomonadota</taxon>
        <taxon>Alphaproteobacteria</taxon>
        <taxon>Hyphomicrobiales</taxon>
        <taxon>Aurantimonadaceae</taxon>
        <taxon>Aureimonas</taxon>
    </lineage>
</organism>
<feature type="domain" description="RNA polymerase sigma-70 region 4" evidence="6">
    <location>
        <begin position="15"/>
        <end position="45"/>
    </location>
</feature>
<comment type="caution">
    <text evidence="7">The sequence shown here is derived from an EMBL/GenBank/DDBJ whole genome shotgun (WGS) entry which is preliminary data.</text>
</comment>
<evidence type="ECO:0000256" key="1">
    <source>
        <dbReference type="ARBA" id="ARBA00010466"/>
    </source>
</evidence>
<dbReference type="Gene3D" id="1.10.10.60">
    <property type="entry name" value="Homeodomain-like"/>
    <property type="match status" value="1"/>
</dbReference>
<reference evidence="7" key="1">
    <citation type="journal article" date="2014" name="Int. J. Syst. Evol. Microbiol.">
        <title>Complete genome sequence of Corynebacterium casei LMG S-19264T (=DSM 44701T), isolated from a smear-ripened cheese.</title>
        <authorList>
            <consortium name="US DOE Joint Genome Institute (JGI-PGF)"/>
            <person name="Walter F."/>
            <person name="Albersmeier A."/>
            <person name="Kalinowski J."/>
            <person name="Ruckert C."/>
        </authorList>
    </citation>
    <scope>NUCLEOTIDE SEQUENCE</scope>
    <source>
        <strain evidence="7">CGMCC 1.15367</strain>
    </source>
</reference>
<dbReference type="GO" id="GO:0030246">
    <property type="term" value="F:carbohydrate binding"/>
    <property type="evidence" value="ECO:0007669"/>
    <property type="project" value="InterPro"/>
</dbReference>
<dbReference type="GO" id="GO:0003677">
    <property type="term" value="F:DNA binding"/>
    <property type="evidence" value="ECO:0007669"/>
    <property type="project" value="UniProtKB-KW"/>
</dbReference>
<evidence type="ECO:0000259" key="5">
    <source>
        <dbReference type="Pfam" id="PF04198"/>
    </source>
</evidence>
<reference evidence="7" key="2">
    <citation type="submission" date="2020-09" db="EMBL/GenBank/DDBJ databases">
        <authorList>
            <person name="Sun Q."/>
            <person name="Zhou Y."/>
        </authorList>
    </citation>
    <scope>NUCLEOTIDE SEQUENCE</scope>
    <source>
        <strain evidence="7">CGMCC 1.15367</strain>
    </source>
</reference>
<dbReference type="Pfam" id="PF04545">
    <property type="entry name" value="Sigma70_r4"/>
    <property type="match status" value="1"/>
</dbReference>
<evidence type="ECO:0000256" key="3">
    <source>
        <dbReference type="ARBA" id="ARBA00023125"/>
    </source>
</evidence>
<dbReference type="PANTHER" id="PTHR34294">
    <property type="entry name" value="TRANSCRIPTIONAL REGULATOR-RELATED"/>
    <property type="match status" value="1"/>
</dbReference>
<dbReference type="InterPro" id="IPR037171">
    <property type="entry name" value="NagB/RpiA_transferase-like"/>
</dbReference>
<proteinExistence type="inferred from homology"/>
<dbReference type="Proteomes" id="UP000644699">
    <property type="component" value="Unassembled WGS sequence"/>
</dbReference>
<dbReference type="SUPFAM" id="SSF46689">
    <property type="entry name" value="Homeodomain-like"/>
    <property type="match status" value="1"/>
</dbReference>
<dbReference type="RefSeq" id="WP_210318446.1">
    <property type="nucleotide sequence ID" value="NZ_BMIQ01000005.1"/>
</dbReference>
<feature type="domain" description="Sugar-binding" evidence="5">
    <location>
        <begin position="64"/>
        <end position="314"/>
    </location>
</feature>
<dbReference type="Pfam" id="PF04198">
    <property type="entry name" value="Sugar-bind"/>
    <property type="match status" value="1"/>
</dbReference>
<accession>A0A917E6V9</accession>
<gene>
    <name evidence="7" type="ORF">GCM10011390_31940</name>
</gene>
<evidence type="ECO:0000256" key="2">
    <source>
        <dbReference type="ARBA" id="ARBA00023015"/>
    </source>
</evidence>